<dbReference type="SUPFAM" id="SSF53300">
    <property type="entry name" value="vWA-like"/>
    <property type="match status" value="1"/>
</dbReference>
<dbReference type="GeneID" id="20524761"/>
<reference evidence="2" key="1">
    <citation type="submission" date="2013-04" db="EMBL/GenBank/DDBJ databases">
        <title>The Genome Sequence of Fonticula alba ATCC 38817.</title>
        <authorList>
            <consortium name="The Broad Institute Genomics Platform"/>
            <person name="Russ C."/>
            <person name="Cuomo C."/>
            <person name="Burger G."/>
            <person name="Gray M.W."/>
            <person name="Holland P.W.H."/>
            <person name="King N."/>
            <person name="Lang F.B.F."/>
            <person name="Roger A.J."/>
            <person name="Ruiz-Trillo I."/>
            <person name="Brown M."/>
            <person name="Walker B."/>
            <person name="Young S."/>
            <person name="Zeng Q."/>
            <person name="Gargeya S."/>
            <person name="Fitzgerald M."/>
            <person name="Haas B."/>
            <person name="Abouelleil A."/>
            <person name="Allen A.W."/>
            <person name="Alvarado L."/>
            <person name="Arachchi H.M."/>
            <person name="Berlin A.M."/>
            <person name="Chapman S.B."/>
            <person name="Gainer-Dewar J."/>
            <person name="Goldberg J."/>
            <person name="Griggs A."/>
            <person name="Gujja S."/>
            <person name="Hansen M."/>
            <person name="Howarth C."/>
            <person name="Imamovic A."/>
            <person name="Ireland A."/>
            <person name="Larimer J."/>
            <person name="McCowan C."/>
            <person name="Murphy C."/>
            <person name="Pearson M."/>
            <person name="Poon T.W."/>
            <person name="Priest M."/>
            <person name="Roberts A."/>
            <person name="Saif S."/>
            <person name="Shea T."/>
            <person name="Sisk P."/>
            <person name="Sykes S."/>
            <person name="Wortman J."/>
            <person name="Nusbaum C."/>
            <person name="Birren B."/>
        </authorList>
    </citation>
    <scope>NUCLEOTIDE SEQUENCE [LARGE SCALE GENOMIC DNA]</scope>
    <source>
        <strain evidence="2">ATCC 38817</strain>
    </source>
</reference>
<dbReference type="OrthoDB" id="5855668at2759"/>
<dbReference type="eggNOG" id="KOG1327">
    <property type="taxonomic scope" value="Eukaryota"/>
</dbReference>
<feature type="domain" description="VWFA" evidence="1">
    <location>
        <begin position="39"/>
        <end position="247"/>
    </location>
</feature>
<evidence type="ECO:0000313" key="2">
    <source>
        <dbReference type="EMBL" id="KCV72444.1"/>
    </source>
</evidence>
<accession>A0A058ZDH2</accession>
<dbReference type="AlphaFoldDB" id="A0A058ZDH2"/>
<dbReference type="STRING" id="691883.A0A058ZDH2"/>
<name>A0A058ZDH2_FONAL</name>
<dbReference type="PANTHER" id="PTHR45751:SF11">
    <property type="entry name" value="COPINE FAMILY PROTEIN 2"/>
    <property type="match status" value="1"/>
</dbReference>
<dbReference type="GO" id="GO:0016567">
    <property type="term" value="P:protein ubiquitination"/>
    <property type="evidence" value="ECO:0007669"/>
    <property type="project" value="TreeGrafter"/>
</dbReference>
<dbReference type="InterPro" id="IPR036465">
    <property type="entry name" value="vWFA_dom_sf"/>
</dbReference>
<dbReference type="PROSITE" id="PS50234">
    <property type="entry name" value="VWFA"/>
    <property type="match status" value="1"/>
</dbReference>
<proteinExistence type="predicted"/>
<dbReference type="OMA" id="DAMEHYD"/>
<organism evidence="2">
    <name type="scientific">Fonticula alba</name>
    <name type="common">Slime mold</name>
    <dbReference type="NCBI Taxonomy" id="691883"/>
    <lineage>
        <taxon>Eukaryota</taxon>
        <taxon>Rotosphaerida</taxon>
        <taxon>Fonticulaceae</taxon>
        <taxon>Fonticula</taxon>
    </lineage>
</organism>
<evidence type="ECO:0000313" key="3">
    <source>
        <dbReference type="Proteomes" id="UP000030693"/>
    </source>
</evidence>
<dbReference type="InterPro" id="IPR010734">
    <property type="entry name" value="Copine_C"/>
</dbReference>
<dbReference type="RefSeq" id="XP_009492145.1">
    <property type="nucleotide sequence ID" value="XM_009493870.1"/>
</dbReference>
<dbReference type="InterPro" id="IPR002035">
    <property type="entry name" value="VWF_A"/>
</dbReference>
<dbReference type="GO" id="GO:0005634">
    <property type="term" value="C:nucleus"/>
    <property type="evidence" value="ECO:0007669"/>
    <property type="project" value="TreeGrafter"/>
</dbReference>
<dbReference type="Gene3D" id="3.40.50.410">
    <property type="entry name" value="von Willebrand factor, type A domain"/>
    <property type="match status" value="1"/>
</dbReference>
<evidence type="ECO:0000259" key="1">
    <source>
        <dbReference type="PROSITE" id="PS50234"/>
    </source>
</evidence>
<keyword evidence="3" id="KW-1185">Reference proteome</keyword>
<dbReference type="SMART" id="SM00327">
    <property type="entry name" value="VWA"/>
    <property type="match status" value="1"/>
</dbReference>
<dbReference type="EMBL" id="KB932201">
    <property type="protein sequence ID" value="KCV72444.1"/>
    <property type="molecule type" value="Genomic_DNA"/>
</dbReference>
<gene>
    <name evidence="2" type="ORF">H696_00036</name>
</gene>
<dbReference type="InterPro" id="IPR052079">
    <property type="entry name" value="E3_ligase/Copine_domain"/>
</dbReference>
<dbReference type="GO" id="GO:0004842">
    <property type="term" value="F:ubiquitin-protein transferase activity"/>
    <property type="evidence" value="ECO:0007669"/>
    <property type="project" value="TreeGrafter"/>
</dbReference>
<sequence>MGSSSSTQRSSVPRIIGDNFSSIEEVQQALRRANLESSNLIFAVDYTSSNQHTGKNSFGGRCLHWLDPHREQLNPYQQAIGIIGATLESFDEDKLIPSFGFGDVNTHDRAVFPLHTDPRGCYTFKEVLERYEQVTPHVQMSGPTCFAPAIMTAVNIVRQSQNQYHILVIVADGQVSNPRKTRDALIEASKYPLSIIVVGVGDGPWDQMEYFDDMPGRIFDNFQFVNFHKVLSQNPYHPEPAFALAALMEIPEQFHAIRKLEYL</sequence>
<dbReference type="Proteomes" id="UP000030693">
    <property type="component" value="Unassembled WGS sequence"/>
</dbReference>
<protein>
    <recommendedName>
        <fullName evidence="1">VWFA domain-containing protein</fullName>
    </recommendedName>
</protein>
<dbReference type="PANTHER" id="PTHR45751">
    <property type="entry name" value="COPINE FAMILY PROTEIN 1"/>
    <property type="match status" value="1"/>
</dbReference>
<dbReference type="Pfam" id="PF07002">
    <property type="entry name" value="Copine"/>
    <property type="match status" value="1"/>
</dbReference>